<dbReference type="Gene3D" id="3.40.50.720">
    <property type="entry name" value="NAD(P)-binding Rossmann-like Domain"/>
    <property type="match status" value="1"/>
</dbReference>
<dbReference type="Proteomes" id="UP000756387">
    <property type="component" value="Unassembled WGS sequence"/>
</dbReference>
<accession>A0ABR9RUS6</accession>
<dbReference type="Pfam" id="PF03435">
    <property type="entry name" value="Sacchrp_dh_NADP"/>
    <property type="match status" value="1"/>
</dbReference>
<protein>
    <submittedName>
        <fullName evidence="3">Saccharopine dehydrogenase NADP-binding domain-containing protein</fullName>
    </submittedName>
</protein>
<dbReference type="SUPFAM" id="SSF51735">
    <property type="entry name" value="NAD(P)-binding Rossmann-fold domains"/>
    <property type="match status" value="1"/>
</dbReference>
<dbReference type="EMBL" id="JADCSA010000011">
    <property type="protein sequence ID" value="MBE7325357.1"/>
    <property type="molecule type" value="Genomic_DNA"/>
</dbReference>
<comment type="caution">
    <text evidence="3">The sequence shown here is derived from an EMBL/GenBank/DDBJ whole genome shotgun (WGS) entry which is preliminary data.</text>
</comment>
<dbReference type="RefSeq" id="WP_193638682.1">
    <property type="nucleotide sequence ID" value="NZ_JADCSA010000011.1"/>
</dbReference>
<gene>
    <name evidence="3" type="ORF">IEQ44_11895</name>
</gene>
<organism evidence="3 4">
    <name type="scientific">Nocardioides malaquae</name>
    <dbReference type="NCBI Taxonomy" id="2773426"/>
    <lineage>
        <taxon>Bacteria</taxon>
        <taxon>Bacillati</taxon>
        <taxon>Actinomycetota</taxon>
        <taxon>Actinomycetes</taxon>
        <taxon>Propionibacteriales</taxon>
        <taxon>Nocardioidaceae</taxon>
        <taxon>Nocardioides</taxon>
    </lineage>
</organism>
<feature type="region of interest" description="Disordered" evidence="1">
    <location>
        <begin position="212"/>
        <end position="235"/>
    </location>
</feature>
<reference evidence="3 4" key="1">
    <citation type="submission" date="2020-10" db="EMBL/GenBank/DDBJ databases">
        <title>Nocardioides sp. isolated from sludge.</title>
        <authorList>
            <person name="Zhang X."/>
        </authorList>
    </citation>
    <scope>NUCLEOTIDE SEQUENCE [LARGE SCALE GENOMIC DNA]</scope>
    <source>
        <strain evidence="3 4">Y6</strain>
    </source>
</reference>
<dbReference type="PANTHER" id="PTHR12286">
    <property type="entry name" value="SACCHAROPINE DEHYDROGENASE-LIKE OXIDOREDUCTASE"/>
    <property type="match status" value="1"/>
</dbReference>
<dbReference type="InterPro" id="IPR036291">
    <property type="entry name" value="NAD(P)-bd_dom_sf"/>
</dbReference>
<feature type="domain" description="Saccharopine dehydrogenase NADP binding" evidence="2">
    <location>
        <begin position="22"/>
        <end position="129"/>
    </location>
</feature>
<proteinExistence type="predicted"/>
<name>A0ABR9RUS6_9ACTN</name>
<dbReference type="InterPro" id="IPR051276">
    <property type="entry name" value="Saccharopine_DH-like_oxidrdct"/>
</dbReference>
<dbReference type="InterPro" id="IPR005097">
    <property type="entry name" value="Sacchrp_dh_NADP-bd"/>
</dbReference>
<feature type="compositionally biased region" description="Basic and acidic residues" evidence="1">
    <location>
        <begin position="212"/>
        <end position="226"/>
    </location>
</feature>
<sequence length="402" mass="42503">MPDSQSDSRPDRPSGSARDLDVVLLGATGFVGRLTAQHLAAHAPADVRWAVAARSEAALQRLVADLADHPSPPVASVVVDVTDTTSLDALAARTRVLATTVGPYLKYGDAVVGACARAGTDYLDLTGEAEFVDRSWTAHHATAVESGARLVHACGFDSVPHDLGAQFTVEQLPSDVPLTVRGVVRSSAAFSGGTYASALNAMGRMGEAREAARARRAVEQRPEGRTSRATAPRPHRDPDLGYWLLPLPTVDPVIVARSGAALADYGPRFTYSHFAGIRTLKRAVLGGVAVAGLATAAKVPPLRRQLEKRVPAGSGPSAEKRARSWFTVDFIGEGGGQRVHTRVSGGDPGYDETAVMLGEAALCLLRDDNPETAGQVTTAVAMGPRLRERLERHGMRFEVIDS</sequence>
<evidence type="ECO:0000256" key="1">
    <source>
        <dbReference type="SAM" id="MobiDB-lite"/>
    </source>
</evidence>
<keyword evidence="4" id="KW-1185">Reference proteome</keyword>
<evidence type="ECO:0000313" key="3">
    <source>
        <dbReference type="EMBL" id="MBE7325357.1"/>
    </source>
</evidence>
<evidence type="ECO:0000259" key="2">
    <source>
        <dbReference type="Pfam" id="PF03435"/>
    </source>
</evidence>
<evidence type="ECO:0000313" key="4">
    <source>
        <dbReference type="Proteomes" id="UP000756387"/>
    </source>
</evidence>
<dbReference type="PANTHER" id="PTHR12286:SF5">
    <property type="entry name" value="SACCHAROPINE DEHYDROGENASE-LIKE OXIDOREDUCTASE"/>
    <property type="match status" value="1"/>
</dbReference>